<dbReference type="InterPro" id="IPR004215">
    <property type="entry name" value="GSHS_N"/>
</dbReference>
<evidence type="ECO:0000259" key="2">
    <source>
        <dbReference type="PROSITE" id="PS50975"/>
    </source>
</evidence>
<sequence length="352" mass="39530">MKICFVVNGIDTETCGTTCYLIYEAWKRKHDVYVMGVGDFSFTNTEKLSINSTYVSKSAEASSPKEYLELLQSDKAKHKRIIATDLDVLFIRNNPTEEGSTRQWAEQAGVAFGRMMQQEGVLVLNDAYALSNAFIDKLYFEELPSVIKPKSLITRNKEEILKFFEDNKKKMVLKPLEGSGGRDVYLIDKNEKNLNQIIENIINKGYVIAQEFLPAAKEDVRVLLLNGEVMVKDGNYGIIRRVSGKGEFRSNFAQGGKAGKTELTDGIKKVVDVVGPKLIKDGLFFVGLDVVEDKLIEINVLSPGGMDHFEEIGLPDFSDIVIDSIEKKVTYKEMYSGQIENKVLATMAHRIE</sequence>
<dbReference type="Gene3D" id="3.30.1490.20">
    <property type="entry name" value="ATP-grasp fold, A domain"/>
    <property type="match status" value="1"/>
</dbReference>
<dbReference type="Gene3D" id="3.40.50.20">
    <property type="match status" value="1"/>
</dbReference>
<dbReference type="SUPFAM" id="SSF56059">
    <property type="entry name" value="Glutathione synthetase ATP-binding domain-like"/>
    <property type="match status" value="1"/>
</dbReference>
<keyword evidence="1" id="KW-0547">Nucleotide-binding</keyword>
<protein>
    <submittedName>
        <fullName evidence="3">Glutathione synthetase</fullName>
    </submittedName>
</protein>
<dbReference type="InterPro" id="IPR013815">
    <property type="entry name" value="ATP_grasp_subdomain_1"/>
</dbReference>
<evidence type="ECO:0000256" key="1">
    <source>
        <dbReference type="PROSITE-ProRule" id="PRU00409"/>
    </source>
</evidence>
<feature type="domain" description="ATP-grasp" evidence="2">
    <location>
        <begin position="138"/>
        <end position="326"/>
    </location>
</feature>
<dbReference type="EMBL" id="JBHTJP010000032">
    <property type="protein sequence ID" value="MFD0975617.1"/>
    <property type="molecule type" value="Genomic_DNA"/>
</dbReference>
<name>A0ABW3IDC1_9FLAO</name>
<accession>A0ABW3IDC1</accession>
<comment type="caution">
    <text evidence="3">The sequence shown here is derived from an EMBL/GenBank/DDBJ whole genome shotgun (WGS) entry which is preliminary data.</text>
</comment>
<dbReference type="Pfam" id="PF02951">
    <property type="entry name" value="GSH-S_N"/>
    <property type="match status" value="1"/>
</dbReference>
<dbReference type="Gene3D" id="3.30.470.20">
    <property type="entry name" value="ATP-grasp fold, B domain"/>
    <property type="match status" value="1"/>
</dbReference>
<dbReference type="Pfam" id="PF02955">
    <property type="entry name" value="GSH-S_ATP"/>
    <property type="match status" value="1"/>
</dbReference>
<dbReference type="InterPro" id="IPR016185">
    <property type="entry name" value="PreATP-grasp_dom_sf"/>
</dbReference>
<dbReference type="InterPro" id="IPR004218">
    <property type="entry name" value="GSHS_ATP-bd"/>
</dbReference>
<dbReference type="Proteomes" id="UP001597100">
    <property type="component" value="Unassembled WGS sequence"/>
</dbReference>
<proteinExistence type="predicted"/>
<reference evidence="4" key="1">
    <citation type="journal article" date="2019" name="Int. J. Syst. Evol. Microbiol.">
        <title>The Global Catalogue of Microorganisms (GCM) 10K type strain sequencing project: providing services to taxonomists for standard genome sequencing and annotation.</title>
        <authorList>
            <consortium name="The Broad Institute Genomics Platform"/>
            <consortium name="The Broad Institute Genome Sequencing Center for Infectious Disease"/>
            <person name="Wu L."/>
            <person name="Ma J."/>
        </authorList>
    </citation>
    <scope>NUCLEOTIDE SEQUENCE [LARGE SCALE GENOMIC DNA]</scope>
    <source>
        <strain evidence="4">CCUG 60898</strain>
    </source>
</reference>
<keyword evidence="1" id="KW-0067">ATP-binding</keyword>
<dbReference type="NCBIfam" id="NF009110">
    <property type="entry name" value="PRK12458.1"/>
    <property type="match status" value="1"/>
</dbReference>
<gene>
    <name evidence="3" type="ORF">ACFQ1G_02325</name>
</gene>
<organism evidence="3 4">
    <name type="scientific">Salinimicrobium gaetbulicola</name>
    <dbReference type="NCBI Taxonomy" id="999702"/>
    <lineage>
        <taxon>Bacteria</taxon>
        <taxon>Pseudomonadati</taxon>
        <taxon>Bacteroidota</taxon>
        <taxon>Flavobacteriia</taxon>
        <taxon>Flavobacteriales</taxon>
        <taxon>Flavobacteriaceae</taxon>
        <taxon>Salinimicrobium</taxon>
    </lineage>
</organism>
<dbReference type="PANTHER" id="PTHR21621">
    <property type="entry name" value="RIBOSOMAL PROTEIN S6 MODIFICATION PROTEIN"/>
    <property type="match status" value="1"/>
</dbReference>
<evidence type="ECO:0000313" key="4">
    <source>
        <dbReference type="Proteomes" id="UP001597100"/>
    </source>
</evidence>
<dbReference type="InterPro" id="IPR011761">
    <property type="entry name" value="ATP-grasp"/>
</dbReference>
<dbReference type="SUPFAM" id="SSF52440">
    <property type="entry name" value="PreATP-grasp domain"/>
    <property type="match status" value="1"/>
</dbReference>
<dbReference type="PROSITE" id="PS50975">
    <property type="entry name" value="ATP_GRASP"/>
    <property type="match status" value="1"/>
</dbReference>
<dbReference type="RefSeq" id="WP_380736657.1">
    <property type="nucleotide sequence ID" value="NZ_JBHTJP010000032.1"/>
</dbReference>
<dbReference type="PANTHER" id="PTHR21621:SF4">
    <property type="entry name" value="GLUTATHIONE SYNTHETASE"/>
    <property type="match status" value="1"/>
</dbReference>
<keyword evidence="4" id="KW-1185">Reference proteome</keyword>
<evidence type="ECO:0000313" key="3">
    <source>
        <dbReference type="EMBL" id="MFD0975617.1"/>
    </source>
</evidence>